<evidence type="ECO:0000256" key="4">
    <source>
        <dbReference type="ARBA" id="ARBA00022749"/>
    </source>
</evidence>
<comment type="function">
    <text evidence="11">Catalyzes the conversion of inosine 5'-phosphate (IMP) to xanthosine 5'-phosphate (XMP), the first committed and rate-limiting step in the de novo synthesis of guanine nucleotides, and therefore plays an important role in the regulation of cell growth.</text>
</comment>
<keyword evidence="9 12" id="KW-0129">CBS domain</keyword>
<dbReference type="PROSITE" id="PS00487">
    <property type="entry name" value="IMP_DH_GMP_RED"/>
    <property type="match status" value="1"/>
</dbReference>
<dbReference type="InterPro" id="IPR005990">
    <property type="entry name" value="IMP_DH"/>
</dbReference>
<dbReference type="InterPro" id="IPR001093">
    <property type="entry name" value="IMP_DH_GMPRt"/>
</dbReference>
<dbReference type="EC" id="1.1.1.205" evidence="11 14"/>
<evidence type="ECO:0000313" key="17">
    <source>
        <dbReference type="Proteomes" id="UP001168642"/>
    </source>
</evidence>
<evidence type="ECO:0000256" key="5">
    <source>
        <dbReference type="ARBA" id="ARBA00022755"/>
    </source>
</evidence>
<feature type="binding site" evidence="11">
    <location>
        <position position="249"/>
    </location>
    <ligand>
        <name>NAD(+)</name>
        <dbReference type="ChEBI" id="CHEBI:57540"/>
    </ligand>
</feature>
<comment type="similarity">
    <text evidence="2 11 13">Belongs to the IMPDH/GMPR family.</text>
</comment>
<evidence type="ECO:0000256" key="6">
    <source>
        <dbReference type="ARBA" id="ARBA00022958"/>
    </source>
</evidence>
<feature type="binding site" evidence="11">
    <location>
        <position position="471"/>
    </location>
    <ligand>
        <name>K(+)</name>
        <dbReference type="ChEBI" id="CHEBI:29103"/>
        <note>ligand shared between two tetrameric partners</note>
    </ligand>
</feature>
<dbReference type="CDD" id="cd00381">
    <property type="entry name" value="IMPDH"/>
    <property type="match status" value="1"/>
</dbReference>
<feature type="binding site" evidence="11">
    <location>
        <begin position="386"/>
        <end position="390"/>
    </location>
    <ligand>
        <name>IMP</name>
        <dbReference type="ChEBI" id="CHEBI:58053"/>
    </ligand>
</feature>
<sequence>MSTNKVISEGLTYDDVLLVPAYSEVLPNTVSIKSKFTRNIPLNTPIISAAMDTVTESRMAIAMAREGGIGVIHKNMSIAEQAKQVKKVKRSEAGMILEPVTIAADQTVLDANLLMQEHKIGGIPVVDDKGILKGIVTNRDLRFEKDSDRKIADVMTAEGLVTVSAGTSLKEAEVILQDNKVEKLPIVDKDYKLVGLITFRDITKVRENPEANKDEFGRLRVAAAIGVTDDCLERVAALVKEGVDAVVLDSAHGHSVNILNKLKEIKAVYPNLDVVAGNIVTKQAALDLVAAGADGVKVGIGPGSICTTRIVAGVGYPQLSAVIQVAEALAGTGVPVIADGGVRYTGDIPKAIAAGADSVMLGSLLAGTKEAPGEVILFNGRRFKSYRGMGSVEAMKKGSKDRYFQGDEDNSKKLVPEGIEGRVPYKGELYETMHQFIGGLRAGMGYCGAGTIEAQKNAEFVRITASGIAESHPHDVAITKEAPNYSRQ</sequence>
<comment type="catalytic activity">
    <reaction evidence="10 11 14">
        <text>IMP + NAD(+) + H2O = XMP + NADH + H(+)</text>
        <dbReference type="Rhea" id="RHEA:11708"/>
        <dbReference type="ChEBI" id="CHEBI:15377"/>
        <dbReference type="ChEBI" id="CHEBI:15378"/>
        <dbReference type="ChEBI" id="CHEBI:57464"/>
        <dbReference type="ChEBI" id="CHEBI:57540"/>
        <dbReference type="ChEBI" id="CHEBI:57945"/>
        <dbReference type="ChEBI" id="CHEBI:58053"/>
        <dbReference type="EC" id="1.1.1.205"/>
    </reaction>
</comment>
<dbReference type="Gene3D" id="3.20.20.70">
    <property type="entry name" value="Aldolase class I"/>
    <property type="match status" value="1"/>
</dbReference>
<evidence type="ECO:0000259" key="15">
    <source>
        <dbReference type="PROSITE" id="PS51371"/>
    </source>
</evidence>
<dbReference type="RefSeq" id="WP_302884967.1">
    <property type="nucleotide sequence ID" value="NZ_JAUMIT010000007.1"/>
</dbReference>
<feature type="active site" description="Proton acceptor" evidence="11">
    <location>
        <position position="402"/>
    </location>
</feature>
<feature type="binding site" evidence="11">
    <location>
        <begin position="299"/>
        <end position="301"/>
    </location>
    <ligand>
        <name>NAD(+)</name>
        <dbReference type="ChEBI" id="CHEBI:57540"/>
    </ligand>
</feature>
<dbReference type="InterPro" id="IPR013785">
    <property type="entry name" value="Aldolase_TIM"/>
</dbReference>
<evidence type="ECO:0000256" key="2">
    <source>
        <dbReference type="ARBA" id="ARBA00005502"/>
    </source>
</evidence>
<keyword evidence="8 11" id="KW-0520">NAD</keyword>
<proteinExistence type="inferred from homology"/>
<comment type="cofactor">
    <cofactor evidence="1 11">
        <name>K(+)</name>
        <dbReference type="ChEBI" id="CHEBI:29103"/>
    </cofactor>
</comment>
<dbReference type="SMART" id="SM01240">
    <property type="entry name" value="IMPDH"/>
    <property type="match status" value="1"/>
</dbReference>
<dbReference type="Proteomes" id="UP001168642">
    <property type="component" value="Unassembled WGS sequence"/>
</dbReference>
<reference evidence="16" key="1">
    <citation type="submission" date="2023-07" db="EMBL/GenBank/DDBJ databases">
        <title>Wenyingzhuangia sp. chi5 genome sequencing and assembly.</title>
        <authorList>
            <person name="Park S."/>
        </authorList>
    </citation>
    <scope>NUCLEOTIDE SEQUENCE</scope>
    <source>
        <strain evidence="16">Chi5</strain>
    </source>
</reference>
<evidence type="ECO:0000256" key="10">
    <source>
        <dbReference type="ARBA" id="ARBA00048028"/>
    </source>
</evidence>
<dbReference type="PANTHER" id="PTHR11911:SF111">
    <property type="entry name" value="INOSINE-5'-MONOPHOSPHATE DEHYDROGENASE"/>
    <property type="match status" value="1"/>
</dbReference>
<feature type="binding site" evidence="11">
    <location>
        <position position="417"/>
    </location>
    <ligand>
        <name>IMP</name>
        <dbReference type="ChEBI" id="CHEBI:58053"/>
    </ligand>
</feature>
<dbReference type="InterPro" id="IPR046342">
    <property type="entry name" value="CBS_dom_sf"/>
</dbReference>
<feature type="domain" description="CBS" evidence="15">
    <location>
        <begin position="155"/>
        <end position="215"/>
    </location>
</feature>
<dbReference type="PROSITE" id="PS51371">
    <property type="entry name" value="CBS"/>
    <property type="match status" value="2"/>
</dbReference>
<feature type="domain" description="CBS" evidence="15">
    <location>
        <begin position="95"/>
        <end position="151"/>
    </location>
</feature>
<gene>
    <name evidence="11 16" type="primary">guaB</name>
    <name evidence="16" type="ORF">QVZ41_12610</name>
</gene>
<feature type="binding site" evidence="11">
    <location>
        <begin position="362"/>
        <end position="363"/>
    </location>
    <ligand>
        <name>IMP</name>
        <dbReference type="ChEBI" id="CHEBI:58053"/>
    </ligand>
</feature>
<keyword evidence="17" id="KW-1185">Reference proteome</keyword>
<keyword evidence="6 11" id="KW-0630">Potassium</keyword>
<dbReference type="PIRSF" id="PIRSF000130">
    <property type="entry name" value="IMPDH"/>
    <property type="match status" value="1"/>
</dbReference>
<keyword evidence="4 11" id="KW-0332">GMP biosynthesis</keyword>
<dbReference type="HAMAP" id="MF_01964">
    <property type="entry name" value="IMPDH"/>
    <property type="match status" value="1"/>
</dbReference>
<evidence type="ECO:0000313" key="16">
    <source>
        <dbReference type="EMBL" id="MDO3695683.1"/>
    </source>
</evidence>
<protein>
    <recommendedName>
        <fullName evidence="11 14">Inosine-5'-monophosphate dehydrogenase</fullName>
        <shortName evidence="11">IMP dehydrogenase</shortName>
        <shortName evidence="11">IMPD</shortName>
        <shortName evidence="11">IMPDH</shortName>
        <ecNumber evidence="11 14">1.1.1.205</ecNumber>
    </recommendedName>
</protein>
<comment type="pathway">
    <text evidence="11 14">Purine metabolism; XMP biosynthesis via de novo pathway; XMP from IMP: step 1/1.</text>
</comment>
<organism evidence="16 17">
    <name type="scientific">Wenyingzhuangia gilva</name>
    <dbReference type="NCBI Taxonomy" id="3057677"/>
    <lineage>
        <taxon>Bacteria</taxon>
        <taxon>Pseudomonadati</taxon>
        <taxon>Bacteroidota</taxon>
        <taxon>Flavobacteriia</taxon>
        <taxon>Flavobacteriales</taxon>
        <taxon>Flavobacteriaceae</taxon>
        <taxon>Wenyingzhuangia</taxon>
    </lineage>
</organism>
<evidence type="ECO:0000256" key="12">
    <source>
        <dbReference type="PROSITE-ProRule" id="PRU00703"/>
    </source>
</evidence>
<evidence type="ECO:0000256" key="3">
    <source>
        <dbReference type="ARBA" id="ARBA00022723"/>
    </source>
</evidence>
<dbReference type="EMBL" id="JAUMIT010000007">
    <property type="protein sequence ID" value="MDO3695683.1"/>
    <property type="molecule type" value="Genomic_DNA"/>
</dbReference>
<comment type="caution">
    <text evidence="11">Lacks conserved residue(s) required for the propagation of feature annotation.</text>
</comment>
<evidence type="ECO:0000256" key="1">
    <source>
        <dbReference type="ARBA" id="ARBA00001958"/>
    </source>
</evidence>
<comment type="subunit">
    <text evidence="11">Homotetramer.</text>
</comment>
<dbReference type="GO" id="GO:0003938">
    <property type="term" value="F:IMP dehydrogenase activity"/>
    <property type="evidence" value="ECO:0007669"/>
    <property type="project" value="UniProtKB-EC"/>
</dbReference>
<evidence type="ECO:0000256" key="11">
    <source>
        <dbReference type="HAMAP-Rule" id="MF_01964"/>
    </source>
</evidence>
<feature type="binding site" evidence="11">
    <location>
        <position position="470"/>
    </location>
    <ligand>
        <name>K(+)</name>
        <dbReference type="ChEBI" id="CHEBI:29103"/>
        <note>ligand shared between two tetrameric partners</note>
    </ligand>
</feature>
<feature type="binding site" description="in other chain" evidence="11">
    <location>
        <position position="303"/>
    </location>
    <ligand>
        <name>K(+)</name>
        <dbReference type="ChEBI" id="CHEBI:29103"/>
        <note>ligand shared between two tetrameric partners</note>
    </ligand>
</feature>
<dbReference type="InterPro" id="IPR000644">
    <property type="entry name" value="CBS_dom"/>
</dbReference>
<name>A0ABT8VUP3_9FLAO</name>
<keyword evidence="3 11" id="KW-0479">Metal-binding</keyword>
<feature type="binding site" description="in other chain" evidence="11">
    <location>
        <position position="306"/>
    </location>
    <ligand>
        <name>K(+)</name>
        <dbReference type="ChEBI" id="CHEBI:29103"/>
        <note>ligand shared between two tetrameric partners</note>
    </ligand>
</feature>
<dbReference type="NCBIfam" id="TIGR01302">
    <property type="entry name" value="IMP_dehydrog"/>
    <property type="match status" value="1"/>
</dbReference>
<evidence type="ECO:0000256" key="9">
    <source>
        <dbReference type="ARBA" id="ARBA00023122"/>
    </source>
</evidence>
<feature type="binding site" evidence="11">
    <location>
        <position position="304"/>
    </location>
    <ligand>
        <name>IMP</name>
        <dbReference type="ChEBI" id="CHEBI:58053"/>
    </ligand>
</feature>
<dbReference type="SMART" id="SM00116">
    <property type="entry name" value="CBS"/>
    <property type="match status" value="2"/>
</dbReference>
<keyword evidence="7 11" id="KW-0560">Oxidoreductase</keyword>
<dbReference type="PANTHER" id="PTHR11911">
    <property type="entry name" value="INOSINE-5-MONOPHOSPHATE DEHYDROGENASE RELATED"/>
    <property type="match status" value="1"/>
</dbReference>
<feature type="binding site" evidence="11">
    <location>
        <begin position="339"/>
        <end position="341"/>
    </location>
    <ligand>
        <name>IMP</name>
        <dbReference type="ChEBI" id="CHEBI:58053"/>
    </ligand>
</feature>
<dbReference type="SUPFAM" id="SSF51412">
    <property type="entry name" value="Inosine monophosphate dehydrogenase (IMPDH)"/>
    <property type="match status" value="1"/>
</dbReference>
<evidence type="ECO:0000256" key="13">
    <source>
        <dbReference type="RuleBase" id="RU003927"/>
    </source>
</evidence>
<evidence type="ECO:0000256" key="14">
    <source>
        <dbReference type="RuleBase" id="RU003928"/>
    </source>
</evidence>
<feature type="binding site" description="in other chain" evidence="11">
    <location>
        <position position="301"/>
    </location>
    <ligand>
        <name>K(+)</name>
        <dbReference type="ChEBI" id="CHEBI:29103"/>
        <note>ligand shared between two tetrameric partners</note>
    </ligand>
</feature>
<accession>A0ABT8VUP3</accession>
<dbReference type="SUPFAM" id="SSF54631">
    <property type="entry name" value="CBS-domain pair"/>
    <property type="match status" value="1"/>
</dbReference>
<feature type="active site" description="Thioimidate intermediate" evidence="11">
    <location>
        <position position="306"/>
    </location>
</feature>
<evidence type="ECO:0000256" key="8">
    <source>
        <dbReference type="ARBA" id="ARBA00023027"/>
    </source>
</evidence>
<comment type="caution">
    <text evidence="16">The sequence shown here is derived from an EMBL/GenBank/DDBJ whole genome shotgun (WGS) entry which is preliminary data.</text>
</comment>
<keyword evidence="5 11" id="KW-0658">Purine biosynthesis</keyword>
<dbReference type="CDD" id="cd04601">
    <property type="entry name" value="CBS_pair_IMPDH"/>
    <property type="match status" value="1"/>
</dbReference>
<evidence type="ECO:0000256" key="7">
    <source>
        <dbReference type="ARBA" id="ARBA00023002"/>
    </source>
</evidence>
<dbReference type="InterPro" id="IPR015875">
    <property type="entry name" value="IMP_DH/GMP_Rdtase_CS"/>
</dbReference>
<dbReference type="Pfam" id="PF00478">
    <property type="entry name" value="IMPDH"/>
    <property type="match status" value="1"/>
</dbReference>
<dbReference type="Pfam" id="PF00571">
    <property type="entry name" value="CBS"/>
    <property type="match status" value="2"/>
</dbReference>
<feature type="binding site" evidence="11">
    <location>
        <position position="472"/>
    </location>
    <ligand>
        <name>K(+)</name>
        <dbReference type="ChEBI" id="CHEBI:29103"/>
        <note>ligand shared between two tetrameric partners</note>
    </ligand>
</feature>
<comment type="activity regulation">
    <text evidence="11">Mycophenolic acid (MPA) is a non-competitive inhibitor that prevents formation of the closed enzyme conformation by binding to the same site as the amobile flap. In contrast, mizoribine monophosphate (MZP) is a competitive inhibitor that induces the closed conformation. MPA is a potent inhibitor of mammalian IMPDHs but a poor inhibitor of the bacterial enzymes. MZP is a more potent inhibitor of bacterial IMPDH.</text>
</comment>